<reference evidence="2 3" key="1">
    <citation type="submission" date="2017-11" db="EMBL/GenBank/DDBJ databases">
        <title>Complete genome sequence of Herbaspirillum rubrisubalbicans DSM 11543.</title>
        <authorList>
            <person name="Chen M."/>
            <person name="An Q."/>
        </authorList>
    </citation>
    <scope>NUCLEOTIDE SEQUENCE [LARGE SCALE GENOMIC DNA]</scope>
    <source>
        <strain evidence="2 3">DSM 11543</strain>
    </source>
</reference>
<dbReference type="InterPro" id="IPR005835">
    <property type="entry name" value="NTP_transferase_dom"/>
</dbReference>
<dbReference type="InterPro" id="IPR029044">
    <property type="entry name" value="Nucleotide-diphossugar_trans"/>
</dbReference>
<dbReference type="CDD" id="cd04181">
    <property type="entry name" value="NTP_transferase"/>
    <property type="match status" value="1"/>
</dbReference>
<organism evidence="2 3">
    <name type="scientific">Herbaspirillum rubrisubalbicans</name>
    <dbReference type="NCBI Taxonomy" id="80842"/>
    <lineage>
        <taxon>Bacteria</taxon>
        <taxon>Pseudomonadati</taxon>
        <taxon>Pseudomonadota</taxon>
        <taxon>Betaproteobacteria</taxon>
        <taxon>Burkholderiales</taxon>
        <taxon>Oxalobacteraceae</taxon>
        <taxon>Herbaspirillum</taxon>
    </lineage>
</organism>
<dbReference type="SUPFAM" id="SSF53448">
    <property type="entry name" value="Nucleotide-diphospho-sugar transferases"/>
    <property type="match status" value="1"/>
</dbReference>
<gene>
    <name evidence="2" type="ORF">RC54_22865</name>
</gene>
<dbReference type="RefSeq" id="WP_058897067.1">
    <property type="nucleotide sequence ID" value="NZ_CP024996.1"/>
</dbReference>
<dbReference type="Gene3D" id="3.90.550.10">
    <property type="entry name" value="Spore Coat Polysaccharide Biosynthesis Protein SpsA, Chain A"/>
    <property type="match status" value="1"/>
</dbReference>
<dbReference type="InterPro" id="IPR050486">
    <property type="entry name" value="Mannose-1P_guanyltransferase"/>
</dbReference>
<evidence type="ECO:0000259" key="1">
    <source>
        <dbReference type="Pfam" id="PF00483"/>
    </source>
</evidence>
<dbReference type="EMBL" id="CP024996">
    <property type="protein sequence ID" value="AYR26486.1"/>
    <property type="molecule type" value="Genomic_DNA"/>
</dbReference>
<sequence>MRALLLAAGLGTRLRPLTDFLPKCLVPIAGRPLLDYWIETLLRQGVEDILINTHYRADLVERYIAASTWCDRVTLVHEPQLLGTAGTALTHRQFFGEQPFLLAHADNLTRFDCRDFLSTHRNRPHGTALTMMLFETPDPQSCGIVELDTSGVVQVFHEKQPNPPGNLANAAVYVVEPEVLTWLASLGRHEIDFSTEVIPRYLGHIATFANTSYHRDIGTVQSWAQAQRDFAMPPAQPQNQQAWTQLLASLGPDLPSLMAQLSAS</sequence>
<feature type="domain" description="Nucleotidyl transferase" evidence="1">
    <location>
        <begin position="3"/>
        <end position="229"/>
    </location>
</feature>
<protein>
    <submittedName>
        <fullName evidence="2">Nucleotidyltransferase family protein</fullName>
    </submittedName>
</protein>
<name>A0AAD0UCN1_9BURK</name>
<dbReference type="Pfam" id="PF00483">
    <property type="entry name" value="NTP_transferase"/>
    <property type="match status" value="1"/>
</dbReference>
<dbReference type="Proteomes" id="UP000269199">
    <property type="component" value="Chromosome"/>
</dbReference>
<evidence type="ECO:0000313" key="2">
    <source>
        <dbReference type="EMBL" id="AYR26486.1"/>
    </source>
</evidence>
<evidence type="ECO:0000313" key="3">
    <source>
        <dbReference type="Proteomes" id="UP000269199"/>
    </source>
</evidence>
<dbReference type="PANTHER" id="PTHR22572">
    <property type="entry name" value="SUGAR-1-PHOSPHATE GUANYL TRANSFERASE"/>
    <property type="match status" value="1"/>
</dbReference>
<dbReference type="AlphaFoldDB" id="A0AAD0UCN1"/>
<accession>A0AAD0UCN1</accession>
<proteinExistence type="predicted"/>